<name>A0A7X3MHZ6_9FIRM</name>
<keyword evidence="2" id="KW-1185">Reference proteome</keyword>
<dbReference type="AlphaFoldDB" id="A0A7X3MHZ6"/>
<evidence type="ECO:0000313" key="1">
    <source>
        <dbReference type="EMBL" id="MXP76717.1"/>
    </source>
</evidence>
<proteinExistence type="predicted"/>
<gene>
    <name evidence="1" type="ORF">GN277_15400</name>
</gene>
<comment type="caution">
    <text evidence="1">The sequence shown here is derived from an EMBL/GenBank/DDBJ whole genome shotgun (WGS) entry which is preliminary data.</text>
</comment>
<reference evidence="1 2" key="1">
    <citation type="submission" date="2019-12" db="EMBL/GenBank/DDBJ databases">
        <title>Sporaefaciens musculi gen. nov., sp. nov., a novel bacterium isolated from the caecum of an obese mouse.</title>
        <authorList>
            <person name="Rasmussen T.S."/>
            <person name="Streidl T."/>
            <person name="Hitch T.C.A."/>
            <person name="Wortmann E."/>
            <person name="Deptula P."/>
            <person name="Hansen M."/>
            <person name="Nielsen D.S."/>
            <person name="Clavel T."/>
            <person name="Vogensen F.K."/>
        </authorList>
    </citation>
    <scope>NUCLEOTIDE SEQUENCE [LARGE SCALE GENOMIC DNA]</scope>
    <source>
        <strain evidence="1 2">WCA-9-b2</strain>
    </source>
</reference>
<evidence type="ECO:0000313" key="2">
    <source>
        <dbReference type="Proteomes" id="UP000460412"/>
    </source>
</evidence>
<dbReference type="EMBL" id="WUQX01000001">
    <property type="protein sequence ID" value="MXP76717.1"/>
    <property type="molecule type" value="Genomic_DNA"/>
</dbReference>
<dbReference type="InterPro" id="IPR052042">
    <property type="entry name" value="Tail_sheath_structural"/>
</dbReference>
<dbReference type="PANTHER" id="PTHR35861">
    <property type="match status" value="1"/>
</dbReference>
<dbReference type="RefSeq" id="WP_159751779.1">
    <property type="nucleotide sequence ID" value="NZ_WUQX01000001.1"/>
</dbReference>
<dbReference type="Proteomes" id="UP000460412">
    <property type="component" value="Unassembled WGS sequence"/>
</dbReference>
<sequence length="495" mass="54556">MPYLHGAYGEIGDSKVTEVRQGSVICAYIGTAPVNLVRGYAEAGIINMPVKLTGMGDVQNKAGYSKTGWEDFTLCEVFAEHFDNTEGDIGPIYIVNVLNPDIHRDTEPITEELTVKNNRVEIKSAEIILDTLAINDMAEGVDYTLSYNFSKGAAVVQFTKTPTTETVTCSYNTVDASMVDAADILGKETEEGEYTGLHAMSLLYQYCNAVLDILAAPGWSHNPEIYRAMVNTVTKLNGHWDGFVNADIPLEDEAGKPIDTMEKAKKWAEDHAYNSERSKVYWPKVKDGTGRVFHLSTVGSATMLRVDLSHNGVPFESPSNKAIMATGQYFGESSNNRGFDQQKANTLNESGITTACFWGGQWVLWGPHTAAYKYEDSITGNMDARAIFDVNLRMLMYITNQFQIDHGTEIDSPLTPTAKDTILNDEKRRLDNLCGIGALIGSPTVAFLESANPVNQMMNGDFVWDFTVTNTPPLKSATARVCYTDEGFNAFFESE</sequence>
<organism evidence="1 2">
    <name type="scientific">Sporofaciens musculi</name>
    <dbReference type="NCBI Taxonomy" id="2681861"/>
    <lineage>
        <taxon>Bacteria</taxon>
        <taxon>Bacillati</taxon>
        <taxon>Bacillota</taxon>
        <taxon>Clostridia</taxon>
        <taxon>Lachnospirales</taxon>
        <taxon>Lachnospiraceae</taxon>
        <taxon>Sporofaciens</taxon>
    </lineage>
</organism>
<accession>A0A7X3MHZ6</accession>
<protein>
    <submittedName>
        <fullName evidence="1">Phage tail sheath family protein</fullName>
    </submittedName>
</protein>
<dbReference type="PANTHER" id="PTHR35861:SF2">
    <property type="entry name" value="FELS-2 PROPHAGE PROTEIN"/>
    <property type="match status" value="1"/>
</dbReference>